<comment type="catalytic activity">
    <reaction evidence="9 11">
        <text>ATP + H2O = ADP + phosphate + H(+)</text>
        <dbReference type="Rhea" id="RHEA:13065"/>
        <dbReference type="ChEBI" id="CHEBI:15377"/>
        <dbReference type="ChEBI" id="CHEBI:15378"/>
        <dbReference type="ChEBI" id="CHEBI:30616"/>
        <dbReference type="ChEBI" id="CHEBI:43474"/>
        <dbReference type="ChEBI" id="CHEBI:456216"/>
        <dbReference type="EC" id="5.6.2.4"/>
    </reaction>
</comment>
<accession>A0A1B1YNL7</accession>
<dbReference type="GO" id="GO:0043138">
    <property type="term" value="F:3'-5' DNA helicase activity"/>
    <property type="evidence" value="ECO:0007669"/>
    <property type="project" value="UniProtKB-EC"/>
</dbReference>
<evidence type="ECO:0000256" key="3">
    <source>
        <dbReference type="ARBA" id="ARBA00022801"/>
    </source>
</evidence>
<gene>
    <name evidence="14" type="ORF">CSTERLE_12510</name>
</gene>
<dbReference type="RefSeq" id="WP_065821104.1">
    <property type="nucleotide sequence ID" value="NZ_CP014673.1"/>
</dbReference>
<evidence type="ECO:0000256" key="4">
    <source>
        <dbReference type="ARBA" id="ARBA00022806"/>
    </source>
</evidence>
<dbReference type="AlphaFoldDB" id="A0A1B1YNL7"/>
<dbReference type="InterPro" id="IPR014017">
    <property type="entry name" value="DNA_helicase_UvrD-like_C"/>
</dbReference>
<dbReference type="Pfam" id="PF13361">
    <property type="entry name" value="UvrD_C"/>
    <property type="match status" value="1"/>
</dbReference>
<dbReference type="PANTHER" id="PTHR11070">
    <property type="entry name" value="UVRD / RECB / PCRA DNA HELICASE FAMILY MEMBER"/>
    <property type="match status" value="1"/>
</dbReference>
<comment type="similarity">
    <text evidence="1 11">Belongs to the helicase family. UvrD subfamily.</text>
</comment>
<keyword evidence="3 10" id="KW-0378">Hydrolase</keyword>
<dbReference type="Pfam" id="PF21196">
    <property type="entry name" value="PcrA_UvrD_tudor"/>
    <property type="match status" value="1"/>
</dbReference>
<dbReference type="InterPro" id="IPR000212">
    <property type="entry name" value="DNA_helicase_UvrD/REP"/>
</dbReference>
<dbReference type="CDD" id="cd17932">
    <property type="entry name" value="DEXQc_UvrD"/>
    <property type="match status" value="1"/>
</dbReference>
<feature type="binding site" evidence="10">
    <location>
        <begin position="26"/>
        <end position="33"/>
    </location>
    <ligand>
        <name>ATP</name>
        <dbReference type="ChEBI" id="CHEBI:30616"/>
    </ligand>
</feature>
<dbReference type="NCBIfam" id="TIGR01073">
    <property type="entry name" value="pcrA"/>
    <property type="match status" value="1"/>
</dbReference>
<feature type="domain" description="UvrD-like helicase ATP-binding" evidence="12">
    <location>
        <begin position="5"/>
        <end position="285"/>
    </location>
</feature>
<dbReference type="Gene3D" id="1.10.486.10">
    <property type="entry name" value="PCRA, domain 4"/>
    <property type="match status" value="1"/>
</dbReference>
<dbReference type="GO" id="GO:0003677">
    <property type="term" value="F:DNA binding"/>
    <property type="evidence" value="ECO:0007669"/>
    <property type="project" value="UniProtKB-KW"/>
</dbReference>
<comment type="catalytic activity">
    <reaction evidence="8">
        <text>Couples ATP hydrolysis with the unwinding of duplex DNA by translocating in the 3'-5' direction.</text>
        <dbReference type="EC" id="5.6.2.4"/>
    </reaction>
</comment>
<keyword evidence="6 11" id="KW-0238">DNA-binding</keyword>
<dbReference type="PROSITE" id="PS51198">
    <property type="entry name" value="UVRD_HELICASE_ATP_BIND"/>
    <property type="match status" value="1"/>
</dbReference>
<keyword evidence="2 10" id="KW-0547">Nucleotide-binding</keyword>
<evidence type="ECO:0000256" key="10">
    <source>
        <dbReference type="PROSITE-ProRule" id="PRU00560"/>
    </source>
</evidence>
<dbReference type="CDD" id="cd18807">
    <property type="entry name" value="SF1_C_UvrD"/>
    <property type="match status" value="1"/>
</dbReference>
<dbReference type="Gene3D" id="3.40.50.300">
    <property type="entry name" value="P-loop containing nucleotide triphosphate hydrolases"/>
    <property type="match status" value="2"/>
</dbReference>
<dbReference type="GO" id="GO:0005524">
    <property type="term" value="F:ATP binding"/>
    <property type="evidence" value="ECO:0007669"/>
    <property type="project" value="UniProtKB-UniRule"/>
</dbReference>
<dbReference type="InterPro" id="IPR014016">
    <property type="entry name" value="UvrD-like_ATP-bd"/>
</dbReference>
<evidence type="ECO:0000313" key="14">
    <source>
        <dbReference type="EMBL" id="ANX02334.1"/>
    </source>
</evidence>
<dbReference type="GO" id="GO:0006260">
    <property type="term" value="P:DNA replication"/>
    <property type="evidence" value="ECO:0007669"/>
    <property type="project" value="InterPro"/>
</dbReference>
<evidence type="ECO:0000313" key="15">
    <source>
        <dbReference type="Proteomes" id="UP000092931"/>
    </source>
</evidence>
<dbReference type="InterPro" id="IPR027417">
    <property type="entry name" value="P-loop_NTPase"/>
</dbReference>
<dbReference type="GO" id="GO:0005829">
    <property type="term" value="C:cytosol"/>
    <property type="evidence" value="ECO:0007669"/>
    <property type="project" value="TreeGrafter"/>
</dbReference>
<dbReference type="PANTHER" id="PTHR11070:SF2">
    <property type="entry name" value="ATP-DEPENDENT DNA HELICASE SRS2"/>
    <property type="match status" value="1"/>
</dbReference>
<keyword evidence="4 10" id="KW-0347">Helicase</keyword>
<protein>
    <recommendedName>
        <fullName evidence="11">ATP-dependent DNA helicase</fullName>
        <ecNumber evidence="11">5.6.2.4</ecNumber>
    </recommendedName>
</protein>
<evidence type="ECO:0000256" key="1">
    <source>
        <dbReference type="ARBA" id="ARBA00009922"/>
    </source>
</evidence>
<dbReference type="SUPFAM" id="SSF52540">
    <property type="entry name" value="P-loop containing nucleoside triphosphate hydrolases"/>
    <property type="match status" value="1"/>
</dbReference>
<evidence type="ECO:0000256" key="7">
    <source>
        <dbReference type="ARBA" id="ARBA00023235"/>
    </source>
</evidence>
<dbReference type="EMBL" id="CP014673">
    <property type="protein sequence ID" value="ANX02334.1"/>
    <property type="molecule type" value="Genomic_DNA"/>
</dbReference>
<evidence type="ECO:0000256" key="8">
    <source>
        <dbReference type="ARBA" id="ARBA00034617"/>
    </source>
</evidence>
<evidence type="ECO:0000256" key="9">
    <source>
        <dbReference type="ARBA" id="ARBA00048988"/>
    </source>
</evidence>
<reference evidence="14 15" key="1">
    <citation type="submission" date="2016-02" db="EMBL/GenBank/DDBJ databases">
        <title>Comparison of Clostridium stercorarium subspecies using comparative genomics and transcriptomics.</title>
        <authorList>
            <person name="Schellenberg J."/>
            <person name="Thallinger G."/>
            <person name="Levin D.B."/>
            <person name="Zhang X."/>
            <person name="Alvare G."/>
            <person name="Fristensky B."/>
            <person name="Sparling R."/>
        </authorList>
    </citation>
    <scope>NUCLEOTIDE SEQUENCE [LARGE SCALE GENOMIC DNA]</scope>
    <source>
        <strain evidence="14 15">DSM 9219</strain>
    </source>
</reference>
<evidence type="ECO:0000256" key="2">
    <source>
        <dbReference type="ARBA" id="ARBA00022741"/>
    </source>
</evidence>
<feature type="domain" description="UvrD-like helicase C-terminal" evidence="13">
    <location>
        <begin position="286"/>
        <end position="562"/>
    </location>
</feature>
<name>A0A1B1YNL7_THEST</name>
<dbReference type="Pfam" id="PF00580">
    <property type="entry name" value="UvrD-helicase"/>
    <property type="match status" value="1"/>
</dbReference>
<dbReference type="GO" id="GO:0009314">
    <property type="term" value="P:response to radiation"/>
    <property type="evidence" value="ECO:0007669"/>
    <property type="project" value="UniProtKB-ARBA"/>
</dbReference>
<dbReference type="FunFam" id="1.10.486.10:FF:000003">
    <property type="entry name" value="ATP-dependent DNA helicase"/>
    <property type="match status" value="1"/>
</dbReference>
<evidence type="ECO:0000259" key="13">
    <source>
        <dbReference type="PROSITE" id="PS51217"/>
    </source>
</evidence>
<keyword evidence="7" id="KW-0413">Isomerase</keyword>
<dbReference type="GO" id="GO:0016887">
    <property type="term" value="F:ATP hydrolysis activity"/>
    <property type="evidence" value="ECO:0007669"/>
    <property type="project" value="RHEA"/>
</dbReference>
<dbReference type="FunFam" id="1.10.10.160:FF:000001">
    <property type="entry name" value="ATP-dependent DNA helicase"/>
    <property type="match status" value="1"/>
</dbReference>
<evidence type="ECO:0000259" key="12">
    <source>
        <dbReference type="PROSITE" id="PS51198"/>
    </source>
</evidence>
<dbReference type="Proteomes" id="UP000092931">
    <property type="component" value="Chromosome"/>
</dbReference>
<organism evidence="14 15">
    <name type="scientific">Thermoclostridium stercorarium subsp. leptospartum DSM 9219</name>
    <dbReference type="NCBI Taxonomy" id="1346611"/>
    <lineage>
        <taxon>Bacteria</taxon>
        <taxon>Bacillati</taxon>
        <taxon>Bacillota</taxon>
        <taxon>Clostridia</taxon>
        <taxon>Eubacteriales</taxon>
        <taxon>Oscillospiraceae</taxon>
        <taxon>Thermoclostridium</taxon>
    </lineage>
</organism>
<dbReference type="PROSITE" id="PS51217">
    <property type="entry name" value="UVRD_HELICASE_CTER"/>
    <property type="match status" value="1"/>
</dbReference>
<dbReference type="InterPro" id="IPR005751">
    <property type="entry name" value="ATP-dep_DNA_helicase_PcrA"/>
</dbReference>
<evidence type="ECO:0000256" key="5">
    <source>
        <dbReference type="ARBA" id="ARBA00022840"/>
    </source>
</evidence>
<dbReference type="InterPro" id="IPR013986">
    <property type="entry name" value="DExx_box_DNA_helicase_dom_sf"/>
</dbReference>
<evidence type="ECO:0000256" key="6">
    <source>
        <dbReference type="ARBA" id="ARBA00023125"/>
    </source>
</evidence>
<dbReference type="Gene3D" id="1.10.10.160">
    <property type="match status" value="1"/>
</dbReference>
<dbReference type="GO" id="GO:0000725">
    <property type="term" value="P:recombinational repair"/>
    <property type="evidence" value="ECO:0007669"/>
    <property type="project" value="TreeGrafter"/>
</dbReference>
<evidence type="ECO:0000256" key="11">
    <source>
        <dbReference type="RuleBase" id="RU364053"/>
    </source>
</evidence>
<dbReference type="EC" id="5.6.2.4" evidence="11"/>
<sequence length="732" mass="84179">MNLIQGLNPQQKEAVLHTEGPLLVLAGAGSGKTRVLTHRIAYLIEEKGVSPYNILAITFTNKAAGEMKERLEKLIGTKALDVWTGTFHSCCVRILRREIERIGFGRNFVIYDTSDQETLMKDCISQLQYNEKLFPPKMVLAEIGRAKDELIDPEKYAIMAGSDFRLSKIARLYELYQKKLKANNALDFDDIIMYTLKIFDDFPEVLEYYQNKFKYILVDEYQDTNTAQYVLVSMLAKKHRNVCVVGDDDQSIYGWRGANIRNILEFEKDFKGCRVIKLEQNYRSTANILNAANNVIKNNFGRKPKTLWTENGEGDKVRVYEALDEKEEAYFVANQIKSEVRKGRRSYRDFAVLYRINAQSRVFEDAFMKNGVPYKIIGGHKFYDRKEIKDIIAYLRVIQNPHDDISLKRIINVPKRGIGKATIDKAEQLAITHGVSIYSVIVQPENFPELARAAEKLKSFTDTLARFRTMLSYMDLVEWIRMLVEESGIIRELEAEGTEEAKSRIENIREFQSVAVEFVNNSEETNPTLEDFLAQISLVSDVDDLNEEDDRVVLMTMHSAKGLEFPVVFLTGMEEGLFPGMRSFGSESEMEEERRLCYVGITRAKENLYLTYAKTRMLFGNTTYTRPSRFIDEIPPELLDYAENRPFNDGISVLNNRLIGAETWKQRTASFSQAQETDPCDIEVGARVIHKKFGEGTVIKKEREGSDYKLEIIFDEYGLKRMMASFAKLKLL</sequence>
<keyword evidence="5 10" id="KW-0067">ATP-binding</keyword>
<dbReference type="GO" id="GO:0033202">
    <property type="term" value="C:DNA helicase complex"/>
    <property type="evidence" value="ECO:0007669"/>
    <property type="project" value="TreeGrafter"/>
</dbReference>
<proteinExistence type="inferred from homology"/>